<name>A0A5J4QZ25_9ZZZZ</name>
<dbReference type="PANTHER" id="PTHR13947:SF37">
    <property type="entry name" value="LD18367P"/>
    <property type="match status" value="1"/>
</dbReference>
<dbReference type="CDD" id="cd04301">
    <property type="entry name" value="NAT_SF"/>
    <property type="match status" value="1"/>
</dbReference>
<dbReference type="PANTHER" id="PTHR13947">
    <property type="entry name" value="GNAT FAMILY N-ACETYLTRANSFERASE"/>
    <property type="match status" value="1"/>
</dbReference>
<dbReference type="GO" id="GO:0008080">
    <property type="term" value="F:N-acetyltransferase activity"/>
    <property type="evidence" value="ECO:0007669"/>
    <property type="project" value="InterPro"/>
</dbReference>
<evidence type="ECO:0000313" key="3">
    <source>
        <dbReference type="EMBL" id="KAA6325683.1"/>
    </source>
</evidence>
<dbReference type="Gene3D" id="3.40.630.30">
    <property type="match status" value="1"/>
</dbReference>
<evidence type="ECO:0000256" key="1">
    <source>
        <dbReference type="ARBA" id="ARBA00022679"/>
    </source>
</evidence>
<dbReference type="InterPro" id="IPR050769">
    <property type="entry name" value="NAT_camello-type"/>
</dbReference>
<accession>A0A5J4QZ25</accession>
<protein>
    <recommendedName>
        <fullName evidence="2">N-acetyltransferase domain-containing protein</fullName>
    </recommendedName>
</protein>
<organism evidence="3">
    <name type="scientific">termite gut metagenome</name>
    <dbReference type="NCBI Taxonomy" id="433724"/>
    <lineage>
        <taxon>unclassified sequences</taxon>
        <taxon>metagenomes</taxon>
        <taxon>organismal metagenomes</taxon>
    </lineage>
</organism>
<evidence type="ECO:0000259" key="2">
    <source>
        <dbReference type="PROSITE" id="PS51186"/>
    </source>
</evidence>
<gene>
    <name evidence="3" type="ORF">EZS27_025133</name>
</gene>
<proteinExistence type="predicted"/>
<dbReference type="InterPro" id="IPR016181">
    <property type="entry name" value="Acyl_CoA_acyltransferase"/>
</dbReference>
<dbReference type="InterPro" id="IPR000182">
    <property type="entry name" value="GNAT_dom"/>
</dbReference>
<dbReference type="EMBL" id="SNRY01002314">
    <property type="protein sequence ID" value="KAA6325683.1"/>
    <property type="molecule type" value="Genomic_DNA"/>
</dbReference>
<dbReference type="Pfam" id="PF00583">
    <property type="entry name" value="Acetyltransf_1"/>
    <property type="match status" value="1"/>
</dbReference>
<reference evidence="3" key="1">
    <citation type="submission" date="2019-03" db="EMBL/GenBank/DDBJ databases">
        <title>Single cell metagenomics reveals metabolic interactions within the superorganism composed of flagellate Streblomastix strix and complex community of Bacteroidetes bacteria on its surface.</title>
        <authorList>
            <person name="Treitli S.C."/>
            <person name="Kolisko M."/>
            <person name="Husnik F."/>
            <person name="Keeling P."/>
            <person name="Hampl V."/>
        </authorList>
    </citation>
    <scope>NUCLEOTIDE SEQUENCE</scope>
    <source>
        <strain evidence="3">STM</strain>
    </source>
</reference>
<dbReference type="SUPFAM" id="SSF55729">
    <property type="entry name" value="Acyl-CoA N-acyltransferases (Nat)"/>
    <property type="match status" value="1"/>
</dbReference>
<feature type="domain" description="N-acetyltransferase" evidence="2">
    <location>
        <begin position="1"/>
        <end position="158"/>
    </location>
</feature>
<sequence>MIIRAIRKEDDTHIATIIRRTLEEFHCNKQGTVYYDKNIRHISEFMNPPGSIYYVVEEDGQVVGGGGVYPTEGLPDDTVELVKLYLLPHTRGKGYGEQLIRECIKFAKQAGYSKVYLESMDELNGAVSLYKKLGFDYLTSPLGKSGHVYCKIWMSKDI</sequence>
<dbReference type="PROSITE" id="PS51186">
    <property type="entry name" value="GNAT"/>
    <property type="match status" value="1"/>
</dbReference>
<keyword evidence="1" id="KW-0808">Transferase</keyword>
<dbReference type="AlphaFoldDB" id="A0A5J4QZ25"/>
<comment type="caution">
    <text evidence="3">The sequence shown here is derived from an EMBL/GenBank/DDBJ whole genome shotgun (WGS) entry which is preliminary data.</text>
</comment>